<evidence type="ECO:0000256" key="1">
    <source>
        <dbReference type="ARBA" id="ARBA00008710"/>
    </source>
</evidence>
<dbReference type="RefSeq" id="WP_083951869.1">
    <property type="nucleotide sequence ID" value="NZ_BSRZ01000017.1"/>
</dbReference>
<evidence type="ECO:0000256" key="3">
    <source>
        <dbReference type="SAM" id="MobiDB-lite"/>
    </source>
</evidence>
<dbReference type="InterPro" id="IPR004378">
    <property type="entry name" value="F420H2_quin_Rdtase"/>
</dbReference>
<protein>
    <submittedName>
        <fullName evidence="4">Nitroreductase</fullName>
    </submittedName>
</protein>
<accession>A0A9W6Q1D0</accession>
<dbReference type="GO" id="GO:0070967">
    <property type="term" value="F:coenzyme F420 binding"/>
    <property type="evidence" value="ECO:0007669"/>
    <property type="project" value="TreeGrafter"/>
</dbReference>
<dbReference type="GO" id="GO:0005886">
    <property type="term" value="C:plasma membrane"/>
    <property type="evidence" value="ECO:0007669"/>
    <property type="project" value="TreeGrafter"/>
</dbReference>
<proteinExistence type="inferred from homology"/>
<dbReference type="NCBIfam" id="TIGR00026">
    <property type="entry name" value="hi_GC_TIGR00026"/>
    <property type="match status" value="1"/>
</dbReference>
<dbReference type="PANTHER" id="PTHR39428">
    <property type="entry name" value="F420H(2)-DEPENDENT QUINONE REDUCTASE RV1261C"/>
    <property type="match status" value="1"/>
</dbReference>
<organism evidence="4 5">
    <name type="scientific">Actinomadura rubrobrunea</name>
    <dbReference type="NCBI Taxonomy" id="115335"/>
    <lineage>
        <taxon>Bacteria</taxon>
        <taxon>Bacillati</taxon>
        <taxon>Actinomycetota</taxon>
        <taxon>Actinomycetes</taxon>
        <taxon>Streptosporangiales</taxon>
        <taxon>Thermomonosporaceae</taxon>
        <taxon>Actinomadura</taxon>
    </lineage>
</organism>
<reference evidence="4" key="1">
    <citation type="submission" date="2023-02" db="EMBL/GenBank/DDBJ databases">
        <title>Actinomadura rubrobrunea NBRC 14622.</title>
        <authorList>
            <person name="Ichikawa N."/>
            <person name="Sato H."/>
            <person name="Tonouchi N."/>
        </authorList>
    </citation>
    <scope>NUCLEOTIDE SEQUENCE</scope>
    <source>
        <strain evidence="4">NBRC 14622</strain>
    </source>
</reference>
<feature type="region of interest" description="Disordered" evidence="3">
    <location>
        <begin position="1"/>
        <end position="28"/>
    </location>
</feature>
<comment type="similarity">
    <text evidence="1">Belongs to the F420H(2)-dependent quinone reductase family.</text>
</comment>
<dbReference type="AlphaFoldDB" id="A0A9W6Q1D0"/>
<comment type="caution">
    <text evidence="4">The sequence shown here is derived from an EMBL/GenBank/DDBJ whole genome shotgun (WGS) entry which is preliminary data.</text>
</comment>
<keyword evidence="5" id="KW-1185">Reference proteome</keyword>
<comment type="catalytic activity">
    <reaction evidence="2">
        <text>oxidized coenzyme F420-(gamma-L-Glu)(n) + a quinol + H(+) = reduced coenzyme F420-(gamma-L-Glu)(n) + a quinone</text>
        <dbReference type="Rhea" id="RHEA:39663"/>
        <dbReference type="Rhea" id="RHEA-COMP:12939"/>
        <dbReference type="Rhea" id="RHEA-COMP:14378"/>
        <dbReference type="ChEBI" id="CHEBI:15378"/>
        <dbReference type="ChEBI" id="CHEBI:24646"/>
        <dbReference type="ChEBI" id="CHEBI:132124"/>
        <dbReference type="ChEBI" id="CHEBI:133980"/>
        <dbReference type="ChEBI" id="CHEBI:139511"/>
    </reaction>
</comment>
<dbReference type="Proteomes" id="UP001165124">
    <property type="component" value="Unassembled WGS sequence"/>
</dbReference>
<dbReference type="GO" id="GO:0016491">
    <property type="term" value="F:oxidoreductase activity"/>
    <property type="evidence" value="ECO:0007669"/>
    <property type="project" value="InterPro"/>
</dbReference>
<sequence length="164" mass="18779">MSLDVTDRRQPMAQQVSSRKGRTTPGPVSRWMQRKMNARMIRKIRRGRGTFMGMDVLILNTVGRRSGQPRETPVSWFADGEDAWLIVASGGGDQNPDWYANLMAHPDRASIELPGRGPVPVTPHRLDGAERERAWRRITGAQPRYAKYQRKTDREYPVVRLTPR</sequence>
<dbReference type="EMBL" id="BSRZ01000017">
    <property type="protein sequence ID" value="GLW66741.1"/>
    <property type="molecule type" value="Genomic_DNA"/>
</dbReference>
<dbReference type="Pfam" id="PF04075">
    <property type="entry name" value="F420H2_quin_red"/>
    <property type="match status" value="1"/>
</dbReference>
<evidence type="ECO:0000313" key="5">
    <source>
        <dbReference type="Proteomes" id="UP001165124"/>
    </source>
</evidence>
<gene>
    <name evidence="4" type="ORF">Arub01_49850</name>
</gene>
<dbReference type="InterPro" id="IPR012349">
    <property type="entry name" value="Split_barrel_FMN-bd"/>
</dbReference>
<dbReference type="SUPFAM" id="SSF50475">
    <property type="entry name" value="FMN-binding split barrel"/>
    <property type="match status" value="1"/>
</dbReference>
<dbReference type="Gene3D" id="2.30.110.10">
    <property type="entry name" value="Electron Transport, Fmn-binding Protein, Chain A"/>
    <property type="match status" value="1"/>
</dbReference>
<feature type="compositionally biased region" description="Basic and acidic residues" evidence="3">
    <location>
        <begin position="1"/>
        <end position="10"/>
    </location>
</feature>
<evidence type="ECO:0000313" key="4">
    <source>
        <dbReference type="EMBL" id="GLW66741.1"/>
    </source>
</evidence>
<evidence type="ECO:0000256" key="2">
    <source>
        <dbReference type="ARBA" id="ARBA00049106"/>
    </source>
</evidence>
<dbReference type="PANTHER" id="PTHR39428:SF1">
    <property type="entry name" value="F420H(2)-DEPENDENT QUINONE REDUCTASE RV1261C"/>
    <property type="match status" value="1"/>
</dbReference>
<name>A0A9W6Q1D0_9ACTN</name>